<dbReference type="GO" id="GO:0071013">
    <property type="term" value="C:catalytic step 2 spliceosome"/>
    <property type="evidence" value="ECO:0007669"/>
    <property type="project" value="TreeGrafter"/>
</dbReference>
<proteinExistence type="inferred from homology"/>
<evidence type="ECO:0000256" key="1">
    <source>
        <dbReference type="ARBA" id="ARBA00006644"/>
    </source>
</evidence>
<name>A0A2G5ENB1_AQUCA</name>
<keyword evidence="2" id="KW-0507">mRNA processing</keyword>
<feature type="region of interest" description="Disordered" evidence="4">
    <location>
        <begin position="1"/>
        <end position="111"/>
    </location>
</feature>
<feature type="compositionally biased region" description="Basic and acidic residues" evidence="4">
    <location>
        <begin position="64"/>
        <end position="73"/>
    </location>
</feature>
<sequence length="156" mass="17895">MTTAAHPTWSPAKDGNEQGGSRIFGRSQKYSLRDIASHTTFKPRKEEQDTRSAERNLRGRRHLSSRDDRDRRKGSSSGHLLLEDADGSDMEVKSDESDSDDDDDDEDDTEALLAELEQIKKEWAEEKLRKLIHSWNELLSEGQMREDSSTKHFCCK</sequence>
<reference evidence="5 6" key="1">
    <citation type="submission" date="2017-09" db="EMBL/GenBank/DDBJ databases">
        <title>WGS assembly of Aquilegia coerulea Goldsmith.</title>
        <authorList>
            <person name="Hodges S."/>
            <person name="Kramer E."/>
            <person name="Nordborg M."/>
            <person name="Tomkins J."/>
            <person name="Borevitz J."/>
            <person name="Derieg N."/>
            <person name="Yan J."/>
            <person name="Mihaltcheva S."/>
            <person name="Hayes R.D."/>
            <person name="Rokhsar D."/>
        </authorList>
    </citation>
    <scope>NUCLEOTIDE SEQUENCE [LARGE SCALE GENOMIC DNA]</scope>
    <source>
        <strain evidence="6">cv. Goldsmith</strain>
    </source>
</reference>
<protein>
    <submittedName>
        <fullName evidence="5">Uncharacterized protein</fullName>
    </submittedName>
</protein>
<dbReference type="STRING" id="218851.A0A2G5ENB1"/>
<dbReference type="OrthoDB" id="30179at2759"/>
<comment type="similarity">
    <text evidence="1">Belongs to the CWC15 family.</text>
</comment>
<feature type="compositionally biased region" description="Acidic residues" evidence="4">
    <location>
        <begin position="97"/>
        <end position="110"/>
    </location>
</feature>
<feature type="compositionally biased region" description="Basic and acidic residues" evidence="4">
    <location>
        <begin position="43"/>
        <end position="57"/>
    </location>
</feature>
<keyword evidence="6" id="KW-1185">Reference proteome</keyword>
<dbReference type="PANTHER" id="PTHR12718:SF2">
    <property type="entry name" value="SPLICEOSOME-ASSOCIATED PROTEIN CWC15 HOMOLOG"/>
    <property type="match status" value="1"/>
</dbReference>
<dbReference type="Proteomes" id="UP000230069">
    <property type="component" value="Unassembled WGS sequence"/>
</dbReference>
<evidence type="ECO:0000313" key="5">
    <source>
        <dbReference type="EMBL" id="PIA57190.1"/>
    </source>
</evidence>
<dbReference type="PANTHER" id="PTHR12718">
    <property type="entry name" value="CELL CYCLE CONTROL PROTEIN CWF15"/>
    <property type="match status" value="1"/>
</dbReference>
<dbReference type="Pfam" id="PF04889">
    <property type="entry name" value="Cwf_Cwc_15"/>
    <property type="match status" value="2"/>
</dbReference>
<evidence type="ECO:0000256" key="3">
    <source>
        <dbReference type="ARBA" id="ARBA00023187"/>
    </source>
</evidence>
<dbReference type="GO" id="GO:0045292">
    <property type="term" value="P:mRNA cis splicing, via spliceosome"/>
    <property type="evidence" value="ECO:0007669"/>
    <property type="project" value="TreeGrafter"/>
</dbReference>
<dbReference type="InParanoid" id="A0A2G5ENB1"/>
<gene>
    <name evidence="5" type="ORF">AQUCO_00600134v1</name>
</gene>
<dbReference type="EMBL" id="KZ305023">
    <property type="protein sequence ID" value="PIA57190.1"/>
    <property type="molecule type" value="Genomic_DNA"/>
</dbReference>
<dbReference type="AlphaFoldDB" id="A0A2G5ENB1"/>
<keyword evidence="3" id="KW-0508">mRNA splicing</keyword>
<evidence type="ECO:0000256" key="2">
    <source>
        <dbReference type="ARBA" id="ARBA00022664"/>
    </source>
</evidence>
<accession>A0A2G5ENB1</accession>
<evidence type="ECO:0000256" key="4">
    <source>
        <dbReference type="SAM" id="MobiDB-lite"/>
    </source>
</evidence>
<evidence type="ECO:0000313" key="6">
    <source>
        <dbReference type="Proteomes" id="UP000230069"/>
    </source>
</evidence>
<organism evidence="5 6">
    <name type="scientific">Aquilegia coerulea</name>
    <name type="common">Rocky mountain columbine</name>
    <dbReference type="NCBI Taxonomy" id="218851"/>
    <lineage>
        <taxon>Eukaryota</taxon>
        <taxon>Viridiplantae</taxon>
        <taxon>Streptophyta</taxon>
        <taxon>Embryophyta</taxon>
        <taxon>Tracheophyta</taxon>
        <taxon>Spermatophyta</taxon>
        <taxon>Magnoliopsida</taxon>
        <taxon>Ranunculales</taxon>
        <taxon>Ranunculaceae</taxon>
        <taxon>Thalictroideae</taxon>
        <taxon>Aquilegia</taxon>
    </lineage>
</organism>
<dbReference type="GO" id="GO:0003723">
    <property type="term" value="F:RNA binding"/>
    <property type="evidence" value="ECO:0007669"/>
    <property type="project" value="TreeGrafter"/>
</dbReference>
<dbReference type="InterPro" id="IPR006973">
    <property type="entry name" value="Cwf_Cwc_15"/>
</dbReference>